<accession>A0A6I6SQL6</accession>
<evidence type="ECO:0000256" key="4">
    <source>
        <dbReference type="ARBA" id="ARBA00022692"/>
    </source>
</evidence>
<keyword evidence="7 8" id="KW-0472">Membrane</keyword>
<proteinExistence type="inferred from homology"/>
<comment type="cofactor">
    <cofactor evidence="8">
        <name>heme b</name>
        <dbReference type="ChEBI" id="CHEBI:60344"/>
    </cofactor>
    <text evidence="8">Binds 1 heme b (iron(II)-protoporphyrin IX) group per subunit.</text>
</comment>
<evidence type="ECO:0000313" key="10">
    <source>
        <dbReference type="EMBL" id="QHC50804.1"/>
    </source>
</evidence>
<evidence type="ECO:0000256" key="1">
    <source>
        <dbReference type="ARBA" id="ARBA00004141"/>
    </source>
</evidence>
<keyword evidence="2 8" id="KW-0813">Transport</keyword>
<evidence type="ECO:0000256" key="5">
    <source>
        <dbReference type="ARBA" id="ARBA00022989"/>
    </source>
</evidence>
<keyword evidence="8" id="KW-0249">Electron transport</keyword>
<dbReference type="InterPro" id="IPR022837">
    <property type="entry name" value="MsrQ-like"/>
</dbReference>
<feature type="transmembrane region" description="Helical" evidence="8">
    <location>
        <begin position="7"/>
        <end position="27"/>
    </location>
</feature>
<comment type="cofactor">
    <cofactor evidence="8">
        <name>FMN</name>
        <dbReference type="ChEBI" id="CHEBI:58210"/>
    </cofactor>
    <text evidence="8">Binds 1 FMN per subunit.</text>
</comment>
<evidence type="ECO:0000256" key="2">
    <source>
        <dbReference type="ARBA" id="ARBA00022448"/>
    </source>
</evidence>
<keyword evidence="8" id="KW-0288">FMN</keyword>
<evidence type="ECO:0000259" key="9">
    <source>
        <dbReference type="Pfam" id="PF01794"/>
    </source>
</evidence>
<dbReference type="GO" id="GO:0030091">
    <property type="term" value="P:protein repair"/>
    <property type="evidence" value="ECO:0007669"/>
    <property type="project" value="UniProtKB-UniRule"/>
</dbReference>
<keyword evidence="8" id="KW-0285">Flavoprotein</keyword>
<dbReference type="GO" id="GO:0020037">
    <property type="term" value="F:heme binding"/>
    <property type="evidence" value="ECO:0007669"/>
    <property type="project" value="UniProtKB-UniRule"/>
</dbReference>
<sequence length="216" mass="24389">MAAPKVWLIWRLGVFLAALAPLVFWGWQVAINAAGPEPGKYLLLNIGIGGLWMLLLTLSLTPLTKLSHWKGFALIRRQLGLWTLAYATLHMLCYALFILGLDWALLGSELVKRPYIIVGMIALIGLAVLGATSNRWAMRRLGKRWKPLHKFSYVILGLVLLHFFWVVRADMQEWVTYAALAGLVMATRLPPVARTLPKLRYRLSRAPAGHDTPRWL</sequence>
<reference evidence="10 11" key="1">
    <citation type="submission" date="2019-01" db="EMBL/GenBank/DDBJ databases">
        <title>Complete genome of a denitifying bacterium Halomons sp. BC-M4-5.</title>
        <authorList>
            <person name="Wang L."/>
            <person name="Shao Z."/>
        </authorList>
    </citation>
    <scope>NUCLEOTIDE SEQUENCE [LARGE SCALE GENOMIC DNA]</scope>
    <source>
        <strain evidence="10 11">BC-M4-5</strain>
    </source>
</reference>
<comment type="function">
    <text evidence="8">Part of the MsrPQ system that repairs oxidized periplasmic proteins containing methionine sulfoxide residues (Met-O), using respiratory chain electrons. Thus protects these proteins from oxidative-stress damage caused by reactive species of oxygen and chlorine generated by the host defense mechanisms. MsrPQ is essential for the maintenance of envelope integrity under bleach stress, rescuing a wide series of structurally unrelated periplasmic proteins from methionine oxidation. MsrQ provides electrons for reduction to the reductase catalytic subunit MsrP, using the quinone pool of the respiratory chain.</text>
</comment>
<keyword evidence="8" id="KW-1003">Cell membrane</keyword>
<evidence type="ECO:0000256" key="7">
    <source>
        <dbReference type="ARBA" id="ARBA00023136"/>
    </source>
</evidence>
<evidence type="ECO:0000313" key="11">
    <source>
        <dbReference type="Proteomes" id="UP000464013"/>
    </source>
</evidence>
<dbReference type="KEGG" id="htx:EKK97_16175"/>
<dbReference type="AlphaFoldDB" id="A0A6I6SQL6"/>
<dbReference type="GO" id="GO:0009055">
    <property type="term" value="F:electron transfer activity"/>
    <property type="evidence" value="ECO:0007669"/>
    <property type="project" value="UniProtKB-UniRule"/>
</dbReference>
<dbReference type="EMBL" id="CP035042">
    <property type="protein sequence ID" value="QHC50804.1"/>
    <property type="molecule type" value="Genomic_DNA"/>
</dbReference>
<dbReference type="NCBIfam" id="NF003831">
    <property type="entry name" value="PRK05419.1-2"/>
    <property type="match status" value="1"/>
</dbReference>
<keyword evidence="8" id="KW-0479">Metal-binding</keyword>
<feature type="domain" description="Ferric oxidoreductase" evidence="9">
    <location>
        <begin position="48"/>
        <end position="158"/>
    </location>
</feature>
<evidence type="ECO:0000256" key="6">
    <source>
        <dbReference type="ARBA" id="ARBA00023004"/>
    </source>
</evidence>
<feature type="transmembrane region" description="Helical" evidence="8">
    <location>
        <begin position="79"/>
        <end position="101"/>
    </location>
</feature>
<keyword evidence="6 8" id="KW-0408">Iron</keyword>
<keyword evidence="4 8" id="KW-0812">Transmembrane</keyword>
<feature type="transmembrane region" description="Helical" evidence="8">
    <location>
        <begin position="151"/>
        <end position="168"/>
    </location>
</feature>
<feature type="transmembrane region" description="Helical" evidence="8">
    <location>
        <begin position="174"/>
        <end position="193"/>
    </location>
</feature>
<dbReference type="GO" id="GO:0016679">
    <property type="term" value="F:oxidoreductase activity, acting on diphenols and related substances as donors"/>
    <property type="evidence" value="ECO:0007669"/>
    <property type="project" value="TreeGrafter"/>
</dbReference>
<dbReference type="OrthoDB" id="9788328at2"/>
<protein>
    <recommendedName>
        <fullName evidence="8">Protein-methionine-sulfoxide reductase heme-binding subunit MsrQ</fullName>
    </recommendedName>
    <alternativeName>
        <fullName evidence="8">Flavocytochrome MsrQ</fullName>
    </alternativeName>
</protein>
<dbReference type="HAMAP" id="MF_01207">
    <property type="entry name" value="MsrQ"/>
    <property type="match status" value="1"/>
</dbReference>
<dbReference type="RefSeq" id="WP_159553434.1">
    <property type="nucleotide sequence ID" value="NZ_CP035042.1"/>
</dbReference>
<comment type="subcellular location">
    <subcellularLocation>
        <location evidence="8">Cell membrane</location>
        <topology evidence="8">Multi-pass membrane protein</topology>
    </subcellularLocation>
    <subcellularLocation>
        <location evidence="1">Membrane</location>
        <topology evidence="1">Multi-pass membrane protein</topology>
    </subcellularLocation>
</comment>
<keyword evidence="3 8" id="KW-0349">Heme</keyword>
<comment type="similarity">
    <text evidence="8">Belongs to the MsrQ family.</text>
</comment>
<dbReference type="GO" id="GO:0005886">
    <property type="term" value="C:plasma membrane"/>
    <property type="evidence" value="ECO:0007669"/>
    <property type="project" value="UniProtKB-SubCell"/>
</dbReference>
<evidence type="ECO:0000256" key="8">
    <source>
        <dbReference type="HAMAP-Rule" id="MF_01207"/>
    </source>
</evidence>
<dbReference type="PANTHER" id="PTHR36964:SF1">
    <property type="entry name" value="PROTEIN-METHIONINE-SULFOXIDE REDUCTASE HEME-BINDING SUBUNIT MSRQ"/>
    <property type="match status" value="1"/>
</dbReference>
<dbReference type="Pfam" id="PF01794">
    <property type="entry name" value="Ferric_reduct"/>
    <property type="match status" value="1"/>
</dbReference>
<feature type="transmembrane region" description="Helical" evidence="8">
    <location>
        <begin position="113"/>
        <end position="131"/>
    </location>
</feature>
<keyword evidence="11" id="KW-1185">Reference proteome</keyword>
<dbReference type="Proteomes" id="UP000464013">
    <property type="component" value="Chromosome"/>
</dbReference>
<keyword evidence="5 8" id="KW-1133">Transmembrane helix</keyword>
<evidence type="ECO:0000256" key="3">
    <source>
        <dbReference type="ARBA" id="ARBA00022617"/>
    </source>
</evidence>
<dbReference type="InterPro" id="IPR013130">
    <property type="entry name" value="Fe3_Rdtase_TM_dom"/>
</dbReference>
<dbReference type="PANTHER" id="PTHR36964">
    <property type="entry name" value="PROTEIN-METHIONINE-SULFOXIDE REDUCTASE HEME-BINDING SUBUNIT MSRQ"/>
    <property type="match status" value="1"/>
</dbReference>
<dbReference type="GO" id="GO:0010181">
    <property type="term" value="F:FMN binding"/>
    <property type="evidence" value="ECO:0007669"/>
    <property type="project" value="UniProtKB-UniRule"/>
</dbReference>
<dbReference type="GO" id="GO:0046872">
    <property type="term" value="F:metal ion binding"/>
    <property type="evidence" value="ECO:0007669"/>
    <property type="project" value="UniProtKB-KW"/>
</dbReference>
<name>A0A6I6SQL6_9GAMM</name>
<organism evidence="10 11">
    <name type="scientific">Billgrantia tianxiuensis</name>
    <dbReference type="NCBI Taxonomy" id="2497861"/>
    <lineage>
        <taxon>Bacteria</taxon>
        <taxon>Pseudomonadati</taxon>
        <taxon>Pseudomonadota</taxon>
        <taxon>Gammaproteobacteria</taxon>
        <taxon>Oceanospirillales</taxon>
        <taxon>Halomonadaceae</taxon>
        <taxon>Billgrantia</taxon>
    </lineage>
</organism>
<comment type="subunit">
    <text evidence="8">Heterodimer of a catalytic subunit (MsrP) and a heme-binding subunit (MsrQ).</text>
</comment>
<gene>
    <name evidence="8 10" type="primary">msrQ</name>
    <name evidence="10" type="ORF">EKK97_16175</name>
</gene>
<feature type="transmembrane region" description="Helical" evidence="8">
    <location>
        <begin position="39"/>
        <end position="58"/>
    </location>
</feature>